<organism evidence="7 8">
    <name type="scientific">Pseudallescheria apiosperma</name>
    <name type="common">Scedosporium apiospermum</name>
    <dbReference type="NCBI Taxonomy" id="563466"/>
    <lineage>
        <taxon>Eukaryota</taxon>
        <taxon>Fungi</taxon>
        <taxon>Dikarya</taxon>
        <taxon>Ascomycota</taxon>
        <taxon>Pezizomycotina</taxon>
        <taxon>Sordariomycetes</taxon>
        <taxon>Hypocreomycetidae</taxon>
        <taxon>Microascales</taxon>
        <taxon>Microascaceae</taxon>
        <taxon>Scedosporium</taxon>
    </lineage>
</organism>
<evidence type="ECO:0000256" key="2">
    <source>
        <dbReference type="ARBA" id="ARBA00023002"/>
    </source>
</evidence>
<dbReference type="Proteomes" id="UP000028545">
    <property type="component" value="Unassembled WGS sequence"/>
</dbReference>
<feature type="domain" description="SWIRM" evidence="6">
    <location>
        <begin position="331"/>
        <end position="425"/>
    </location>
</feature>
<dbReference type="GO" id="GO:0003677">
    <property type="term" value="F:DNA binding"/>
    <property type="evidence" value="ECO:0007669"/>
    <property type="project" value="UniProtKB-UniRule"/>
</dbReference>
<dbReference type="Gene3D" id="1.10.30.10">
    <property type="entry name" value="High mobility group box domain"/>
    <property type="match status" value="1"/>
</dbReference>
<dbReference type="EMBL" id="JOWA01000088">
    <property type="protein sequence ID" value="KEZ44590.1"/>
    <property type="molecule type" value="Genomic_DNA"/>
</dbReference>
<comment type="caution">
    <text evidence="7">The sequence shown here is derived from an EMBL/GenBank/DDBJ whole genome shotgun (WGS) entry which is preliminary data.</text>
</comment>
<evidence type="ECO:0000256" key="3">
    <source>
        <dbReference type="PROSITE-ProRule" id="PRU00267"/>
    </source>
</evidence>
<feature type="compositionally biased region" description="Polar residues" evidence="4">
    <location>
        <begin position="180"/>
        <end position="208"/>
    </location>
</feature>
<dbReference type="PROSITE" id="PS50934">
    <property type="entry name" value="SWIRM"/>
    <property type="match status" value="1"/>
</dbReference>
<dbReference type="Pfam" id="PF00505">
    <property type="entry name" value="HMG_box"/>
    <property type="match status" value="1"/>
</dbReference>
<feature type="compositionally biased region" description="Polar residues" evidence="4">
    <location>
        <begin position="280"/>
        <end position="292"/>
    </location>
</feature>
<dbReference type="GO" id="GO:0050660">
    <property type="term" value="F:flavin adenine dinucleotide binding"/>
    <property type="evidence" value="ECO:0007669"/>
    <property type="project" value="TreeGrafter"/>
</dbReference>
<dbReference type="HOGENOM" id="CLU_004498_1_1_1"/>
<dbReference type="PANTHER" id="PTHR10742">
    <property type="entry name" value="FLAVIN MONOAMINE OXIDASE"/>
    <property type="match status" value="1"/>
</dbReference>
<dbReference type="InterPro" id="IPR007526">
    <property type="entry name" value="SWIRM"/>
</dbReference>
<keyword evidence="8" id="KW-1185">Reference proteome</keyword>
<protein>
    <recommendedName>
        <fullName evidence="9">Lysine-specific histone demethylase 1</fullName>
    </recommendedName>
</protein>
<dbReference type="InterPro" id="IPR009071">
    <property type="entry name" value="HMG_box_dom"/>
</dbReference>
<feature type="DNA-binding region" description="HMG box" evidence="3">
    <location>
        <begin position="1048"/>
        <end position="1126"/>
    </location>
</feature>
<feature type="region of interest" description="Disordered" evidence="4">
    <location>
        <begin position="1145"/>
        <end position="1183"/>
    </location>
</feature>
<dbReference type="Gene3D" id="3.50.50.60">
    <property type="entry name" value="FAD/NAD(P)-binding domain"/>
    <property type="match status" value="2"/>
</dbReference>
<evidence type="ECO:0008006" key="9">
    <source>
        <dbReference type="Google" id="ProtNLM"/>
    </source>
</evidence>
<dbReference type="InterPro" id="IPR050281">
    <property type="entry name" value="Flavin_monoamine_oxidase"/>
</dbReference>
<dbReference type="SUPFAM" id="SSF46689">
    <property type="entry name" value="Homeodomain-like"/>
    <property type="match status" value="1"/>
</dbReference>
<dbReference type="RefSeq" id="XP_016644389.1">
    <property type="nucleotide sequence ID" value="XM_016786383.1"/>
</dbReference>
<evidence type="ECO:0000313" key="8">
    <source>
        <dbReference type="Proteomes" id="UP000028545"/>
    </source>
</evidence>
<dbReference type="SUPFAM" id="SSF47095">
    <property type="entry name" value="HMG-box"/>
    <property type="match status" value="1"/>
</dbReference>
<dbReference type="InterPro" id="IPR036188">
    <property type="entry name" value="FAD/NAD-bd_sf"/>
</dbReference>
<keyword evidence="2" id="KW-0560">Oxidoreductase</keyword>
<dbReference type="GO" id="GO:0010468">
    <property type="term" value="P:regulation of gene expression"/>
    <property type="evidence" value="ECO:0007669"/>
    <property type="project" value="UniProtKB-ARBA"/>
</dbReference>
<dbReference type="PANTHER" id="PTHR10742:SF386">
    <property type="entry name" value="LYSINE-SPECIFIC HISTONE DEMETHYLASE 1A"/>
    <property type="match status" value="1"/>
</dbReference>
<evidence type="ECO:0000259" key="5">
    <source>
        <dbReference type="PROSITE" id="PS50118"/>
    </source>
</evidence>
<feature type="compositionally biased region" description="Pro residues" evidence="4">
    <location>
        <begin position="250"/>
        <end position="273"/>
    </location>
</feature>
<accession>A0A084GB78</accession>
<dbReference type="Gene3D" id="1.10.10.10">
    <property type="entry name" value="Winged helix-like DNA-binding domain superfamily/Winged helix DNA-binding domain"/>
    <property type="match status" value="1"/>
</dbReference>
<dbReference type="KEGG" id="sapo:SAPIO_CDS3629"/>
<feature type="compositionally biased region" description="Low complexity" evidence="4">
    <location>
        <begin position="119"/>
        <end position="139"/>
    </location>
</feature>
<dbReference type="GO" id="GO:0006338">
    <property type="term" value="P:chromatin remodeling"/>
    <property type="evidence" value="ECO:0007669"/>
    <property type="project" value="TreeGrafter"/>
</dbReference>
<evidence type="ECO:0000256" key="1">
    <source>
        <dbReference type="ARBA" id="ARBA00005995"/>
    </source>
</evidence>
<name>A0A084GB78_PSEDA</name>
<dbReference type="SUPFAM" id="SSF51905">
    <property type="entry name" value="FAD/NAD(P)-binding domain"/>
    <property type="match status" value="1"/>
</dbReference>
<gene>
    <name evidence="7" type="ORF">SAPIO_CDS3629</name>
</gene>
<reference evidence="7 8" key="1">
    <citation type="journal article" date="2014" name="Genome Announc.">
        <title>Draft genome sequence of the pathogenic fungus Scedosporium apiospermum.</title>
        <authorList>
            <person name="Vandeputte P."/>
            <person name="Ghamrawi S."/>
            <person name="Rechenmann M."/>
            <person name="Iltis A."/>
            <person name="Giraud S."/>
            <person name="Fleury M."/>
            <person name="Thornton C."/>
            <person name="Delhaes L."/>
            <person name="Meyer W."/>
            <person name="Papon N."/>
            <person name="Bouchara J.P."/>
        </authorList>
    </citation>
    <scope>NUCLEOTIDE SEQUENCE [LARGE SCALE GENOMIC DNA]</scope>
    <source>
        <strain evidence="7 8">IHEM 14462</strain>
    </source>
</reference>
<sequence length="1183" mass="129100">MGRSSRVRRSQESRFGKGTAGVRASPRSRAGRKVQPKSAAKKLATQLATPSSPSSSESHTEIAQEIVVWTEGMSTGIDFDEKRDEGASLVTTEPSEPPAPSVTHPPSIKSEPNRELVESSLSTLSDHSDLSSLPSVVSSRATTPVDVDGPTQQDAASASIAKSPSPSPRIPAAVDDQEPQDPQMSTTPPQITSTLPPMTGSPPQTARSPPTTVSPPTTETHQTAKPPLPAIETPTLCTPAVVEPAAKSPTPAPPTPPVPAAPEPAAPNKPTSPPDDDLESSASKSVTPTQQHEFIPPQLPETQSVERPVFNVRPKSSIPTDLSPAEYASQCIEGAENSRLNPFILHPGEYEIMKNHLSYVQVTTYLNIRNGILRLWIRNPRVAVTRDEAVGCAGARWANVASVCYDWLVRNGYINYGCLEFPPMEAREKTAMKKAQKTVVVIGAGLAGLGCARQLEGLFNQYSDRLAELGEVPPKVVILEGRSRVGGRVYSRPLETKSPDVSSRVERCTAEMGGMIITGFIGNPLNILVRAQLGLPYHVLNSRTTIFDYNGQPVEDERDLRAEGLYNDCLDRVVEYKYKLKPPKMVKGNRELIMEARDACNDGQKTISQKECEDHPEISPESLSHIIGPILPKTTAAAAARSIGWTLRAGVSETDSIDLITPTSTPGATLGSVVDSCFSQYKRIVDLTDQDFRLLNWHVANLEYSNATNIHNLSLGGWDIDAGNEWVGKHTMIVGGYQRVARGLLHCPSKLDIRMKSPVQAINYHASEPSGPATVVCEDGSTIEADYVVSTIPLGVLKHGDVEFNPQLPEWKFGPIKRLGYGVLNKVILIYKQPFWDLTRHIFGALRCPENPQSVDQSDYRSQRGRFFQFLDVSATAGLPCLVALMAGDAAVDTETASDDELVLEATEVLRNIFGKDAPLPVEVTVARWAKDRFSRGSYSSSGPEMLPTDYDTMAKPVGNLYFAGEHTIGTHPATVHGAYLSGLRAAGEVLHSLIGDIQVPTPLLIPKESQALKRKMLAEAKDPREIYEEQVYHHIIGKIGERPAPPEKMSANAYRLYCSANQDVARAKCQAGIRPGKRKGKAGPNEVRHMLSKMWKQATPEDKKPFEDMVAERKQAYALKLAEYERLAPLWDEKAVVVRAEYVEEHPIADPGPVDGEEDGRVGNQRRKKQVRYAEDSDDGSE</sequence>
<dbReference type="InterPro" id="IPR036910">
    <property type="entry name" value="HMG_box_dom_sf"/>
</dbReference>
<dbReference type="AlphaFoldDB" id="A0A084GB78"/>
<feature type="region of interest" description="Disordered" evidence="4">
    <location>
        <begin position="1"/>
        <end position="306"/>
    </location>
</feature>
<dbReference type="GO" id="GO:0005634">
    <property type="term" value="C:nucleus"/>
    <property type="evidence" value="ECO:0007669"/>
    <property type="project" value="UniProtKB-UniRule"/>
</dbReference>
<feature type="domain" description="HMG box" evidence="5">
    <location>
        <begin position="1048"/>
        <end position="1126"/>
    </location>
</feature>
<dbReference type="GO" id="GO:0016491">
    <property type="term" value="F:oxidoreductase activity"/>
    <property type="evidence" value="ECO:0007669"/>
    <property type="project" value="UniProtKB-KW"/>
</dbReference>
<feature type="compositionally biased region" description="Low complexity" evidence="4">
    <location>
        <begin position="155"/>
        <end position="164"/>
    </location>
</feature>
<evidence type="ECO:0000256" key="4">
    <source>
        <dbReference type="SAM" id="MobiDB-lite"/>
    </source>
</evidence>
<keyword evidence="3" id="KW-0539">Nucleus</keyword>
<dbReference type="GO" id="GO:0003682">
    <property type="term" value="F:chromatin binding"/>
    <property type="evidence" value="ECO:0007669"/>
    <property type="project" value="TreeGrafter"/>
</dbReference>
<dbReference type="InterPro" id="IPR002937">
    <property type="entry name" value="Amino_oxidase"/>
</dbReference>
<keyword evidence="3" id="KW-0238">DNA-binding</keyword>
<comment type="similarity">
    <text evidence="1">Belongs to the flavin monoamine oxidase family.</text>
</comment>
<dbReference type="VEuPathDB" id="FungiDB:SAPIO_CDS3629"/>
<proteinExistence type="inferred from homology"/>
<evidence type="ECO:0000313" key="7">
    <source>
        <dbReference type="EMBL" id="KEZ44590.1"/>
    </source>
</evidence>
<dbReference type="Pfam" id="PF01593">
    <property type="entry name" value="Amino_oxidase"/>
    <property type="match status" value="2"/>
</dbReference>
<dbReference type="OrthoDB" id="9982100at2759"/>
<feature type="compositionally biased region" description="Low complexity" evidence="4">
    <location>
        <begin position="209"/>
        <end position="223"/>
    </location>
</feature>
<dbReference type="GeneID" id="27722701"/>
<evidence type="ECO:0000259" key="6">
    <source>
        <dbReference type="PROSITE" id="PS50934"/>
    </source>
</evidence>
<dbReference type="Pfam" id="PF04433">
    <property type="entry name" value="SWIRM"/>
    <property type="match status" value="1"/>
</dbReference>
<dbReference type="InterPro" id="IPR009057">
    <property type="entry name" value="Homeodomain-like_sf"/>
</dbReference>
<dbReference type="SMART" id="SM00398">
    <property type="entry name" value="HMG"/>
    <property type="match status" value="1"/>
</dbReference>
<dbReference type="SUPFAM" id="SSF54373">
    <property type="entry name" value="FAD-linked reductases, C-terminal domain"/>
    <property type="match status" value="1"/>
</dbReference>
<dbReference type="OMA" id="KTQWHVC"/>
<dbReference type="InterPro" id="IPR036388">
    <property type="entry name" value="WH-like_DNA-bd_sf"/>
</dbReference>
<dbReference type="PROSITE" id="PS50118">
    <property type="entry name" value="HMG_BOX_2"/>
    <property type="match status" value="1"/>
</dbReference>